<dbReference type="Gene3D" id="3.40.50.1820">
    <property type="entry name" value="alpha/beta hydrolase"/>
    <property type="match status" value="1"/>
</dbReference>
<dbReference type="InterPro" id="IPR000073">
    <property type="entry name" value="AB_hydrolase_1"/>
</dbReference>
<gene>
    <name evidence="4" type="ORF">SAMN04488102_10289</name>
</gene>
<dbReference type="GO" id="GO:0052689">
    <property type="term" value="F:carboxylic ester hydrolase activity"/>
    <property type="evidence" value="ECO:0007669"/>
    <property type="project" value="UniProtKB-ARBA"/>
</dbReference>
<evidence type="ECO:0000256" key="1">
    <source>
        <dbReference type="ARBA" id="ARBA00022801"/>
    </source>
</evidence>
<dbReference type="AlphaFoldDB" id="A0A1I1FFN0"/>
<evidence type="ECO:0000313" key="5">
    <source>
        <dbReference type="Proteomes" id="UP000199612"/>
    </source>
</evidence>
<protein>
    <recommendedName>
        <fullName evidence="3">AB hydrolase-1 domain-containing protein</fullName>
    </recommendedName>
</protein>
<comment type="similarity">
    <text evidence="2">Belongs to the AB hydrolase superfamily. FUS2 hydrolase family.</text>
</comment>
<dbReference type="EMBL" id="FOLT01000002">
    <property type="protein sequence ID" value="SFB98279.1"/>
    <property type="molecule type" value="Genomic_DNA"/>
</dbReference>
<dbReference type="SUPFAM" id="SSF53474">
    <property type="entry name" value="alpha/beta-Hydrolases"/>
    <property type="match status" value="1"/>
</dbReference>
<dbReference type="Proteomes" id="UP000199612">
    <property type="component" value="Unassembled WGS sequence"/>
</dbReference>
<dbReference type="PANTHER" id="PTHR22946">
    <property type="entry name" value="DIENELACTONE HYDROLASE DOMAIN-CONTAINING PROTEIN-RELATED"/>
    <property type="match status" value="1"/>
</dbReference>
<evidence type="ECO:0000313" key="4">
    <source>
        <dbReference type="EMBL" id="SFB98279.1"/>
    </source>
</evidence>
<evidence type="ECO:0000259" key="3">
    <source>
        <dbReference type="Pfam" id="PF00561"/>
    </source>
</evidence>
<organism evidence="4 5">
    <name type="scientific">Alkalibacterium subtropicum</name>
    <dbReference type="NCBI Taxonomy" id="753702"/>
    <lineage>
        <taxon>Bacteria</taxon>
        <taxon>Bacillati</taxon>
        <taxon>Bacillota</taxon>
        <taxon>Bacilli</taxon>
        <taxon>Lactobacillales</taxon>
        <taxon>Carnobacteriaceae</taxon>
        <taxon>Alkalibacterium</taxon>
    </lineage>
</organism>
<reference evidence="5" key="1">
    <citation type="submission" date="2016-10" db="EMBL/GenBank/DDBJ databases">
        <authorList>
            <person name="Varghese N."/>
            <person name="Submissions S."/>
        </authorList>
    </citation>
    <scope>NUCLEOTIDE SEQUENCE [LARGE SCALE GENOMIC DNA]</scope>
    <source>
        <strain evidence="5">DSM 23664</strain>
    </source>
</reference>
<sequence>MSGAITFRINTVKADPRGEKMKLTIRKRTLGTIPLLEVVEEAKRNDILPLIVYYHGWQSSKELVLTQGRYLAEAGFRVLLPDAANHGERKQPITRIPSLTFWQSIHTNLFEFGFIVNHFKKLGVVDDRLAVGGVSMGGITTCALLTHHPEIKVAACIMGSPQPAKYRDRIMDHASKLDRFFPHDYESLLGWIPAYDLSYHPEALGDRPVLFWHGIHDVIVPFDHVEEFVKENPDRNLTFMEEDEEHLVKVPTMKEITAFFVKEMLTLDA</sequence>
<evidence type="ECO:0000256" key="2">
    <source>
        <dbReference type="ARBA" id="ARBA00038115"/>
    </source>
</evidence>
<dbReference type="STRING" id="753702.SAMN04488102_10289"/>
<feature type="domain" description="AB hydrolase-1" evidence="3">
    <location>
        <begin position="49"/>
        <end position="171"/>
    </location>
</feature>
<keyword evidence="1" id="KW-0378">Hydrolase</keyword>
<dbReference type="Pfam" id="PF00561">
    <property type="entry name" value="Abhydrolase_1"/>
    <property type="match status" value="1"/>
</dbReference>
<proteinExistence type="inferred from homology"/>
<dbReference type="PANTHER" id="PTHR22946:SF9">
    <property type="entry name" value="POLYKETIDE TRANSFERASE AF380"/>
    <property type="match status" value="1"/>
</dbReference>
<keyword evidence="5" id="KW-1185">Reference proteome</keyword>
<name>A0A1I1FFN0_9LACT</name>
<accession>A0A1I1FFN0</accession>
<dbReference type="InterPro" id="IPR029058">
    <property type="entry name" value="AB_hydrolase_fold"/>
</dbReference>
<dbReference type="InterPro" id="IPR050261">
    <property type="entry name" value="FrsA_esterase"/>
</dbReference>